<evidence type="ECO:0008006" key="3">
    <source>
        <dbReference type="Google" id="ProtNLM"/>
    </source>
</evidence>
<proteinExistence type="predicted"/>
<protein>
    <recommendedName>
        <fullName evidence="3">DUF458 domain-containing protein</fullName>
    </recommendedName>
</protein>
<name>A0A2S9JHR8_9SPHI</name>
<evidence type="ECO:0000313" key="1">
    <source>
        <dbReference type="EMBL" id="PRD52573.1"/>
    </source>
</evidence>
<dbReference type="Proteomes" id="UP000238642">
    <property type="component" value="Unassembled WGS sequence"/>
</dbReference>
<keyword evidence="2" id="KW-1185">Reference proteome</keyword>
<dbReference type="OrthoDB" id="13663at2"/>
<comment type="caution">
    <text evidence="1">The sequence shown here is derived from an EMBL/GenBank/DDBJ whole genome shotgun (WGS) entry which is preliminary data.</text>
</comment>
<dbReference type="RefSeq" id="WP_105727089.1">
    <property type="nucleotide sequence ID" value="NZ_PVBS01000003.1"/>
</dbReference>
<sequence length="157" mass="18136">MVWQKYNGEKIHTPINDAVEEIIKREAHLGNRLKVYIGTDSQVKRGIVEFATVIVFLREHKGGFMFINRDKIFRRIGIKERMLIEVQKSIDVAYQLCPLLDQYHIDLEVHVDINTNPSFESNIALKEAMGYIMGMGFQFRAKPESFASTNCANKMVQ</sequence>
<dbReference type="InterPro" id="IPR007405">
    <property type="entry name" value="Phage_KVP40_Orf299"/>
</dbReference>
<organism evidence="1 2">
    <name type="scientific">Sphingobacterium gobiense</name>
    <dbReference type="NCBI Taxonomy" id="1382456"/>
    <lineage>
        <taxon>Bacteria</taxon>
        <taxon>Pseudomonadati</taxon>
        <taxon>Bacteroidota</taxon>
        <taxon>Sphingobacteriia</taxon>
        <taxon>Sphingobacteriales</taxon>
        <taxon>Sphingobacteriaceae</taxon>
        <taxon>Sphingobacterium</taxon>
    </lineage>
</organism>
<dbReference type="Pfam" id="PF04308">
    <property type="entry name" value="RNaseH_like"/>
    <property type="match status" value="1"/>
</dbReference>
<dbReference type="AlphaFoldDB" id="A0A2S9JHR8"/>
<gene>
    <name evidence="1" type="ORF">C5749_15165</name>
</gene>
<accession>A0A2S9JHR8</accession>
<dbReference type="PANTHER" id="PTHR39961">
    <property type="entry name" value="HYPOTHETICAL CYTOSOLIC PROTEIN"/>
    <property type="match status" value="1"/>
</dbReference>
<dbReference type="PANTHER" id="PTHR39961:SF1">
    <property type="entry name" value="DUF458 DOMAIN-CONTAINING PROTEIN"/>
    <property type="match status" value="1"/>
</dbReference>
<evidence type="ECO:0000313" key="2">
    <source>
        <dbReference type="Proteomes" id="UP000238642"/>
    </source>
</evidence>
<dbReference type="EMBL" id="PVBS01000003">
    <property type="protein sequence ID" value="PRD52573.1"/>
    <property type="molecule type" value="Genomic_DNA"/>
</dbReference>
<reference evidence="1 2" key="1">
    <citation type="submission" date="2018-02" db="EMBL/GenBank/DDBJ databases">
        <title>The draft genome of Sphingobacterium gobiense H7.</title>
        <authorList>
            <person name="Li L."/>
            <person name="Liu L."/>
            <person name="Zhang X."/>
            <person name="Wang T."/>
            <person name="Liang L."/>
        </authorList>
    </citation>
    <scope>NUCLEOTIDE SEQUENCE [LARGE SCALE GENOMIC DNA]</scope>
    <source>
        <strain evidence="1 2">ACCC 05757</strain>
    </source>
</reference>